<protein>
    <recommendedName>
        <fullName evidence="1">WAP domain-containing protein</fullName>
    </recommendedName>
</protein>
<dbReference type="SUPFAM" id="SSF57256">
    <property type="entry name" value="Elafin-like"/>
    <property type="match status" value="1"/>
</dbReference>
<name>A0A803TSW4_ANOCA</name>
<dbReference type="GO" id="GO:0005576">
    <property type="term" value="C:extracellular region"/>
    <property type="evidence" value="ECO:0007669"/>
    <property type="project" value="InterPro"/>
</dbReference>
<accession>A0A803TSW4</accession>
<evidence type="ECO:0000259" key="1">
    <source>
        <dbReference type="PROSITE" id="PS51390"/>
    </source>
</evidence>
<dbReference type="AlphaFoldDB" id="A0A803TSW4"/>
<reference evidence="2 3" key="1">
    <citation type="submission" date="2009-12" db="EMBL/GenBank/DDBJ databases">
        <title>The Genome Sequence of Anolis carolinensis (Green Anole Lizard).</title>
        <authorList>
            <consortium name="The Genome Sequencing Platform"/>
            <person name="Di Palma F."/>
            <person name="Alfoldi J."/>
            <person name="Heiman D."/>
            <person name="Young S."/>
            <person name="Grabherr M."/>
            <person name="Johnson J."/>
            <person name="Lander E.S."/>
            <person name="Lindblad-Toh K."/>
        </authorList>
    </citation>
    <scope>NUCLEOTIDE SEQUENCE [LARGE SCALE GENOMIC DNA]</scope>
    <source>
        <strain evidence="2 3">JBL SC #1</strain>
    </source>
</reference>
<dbReference type="InterPro" id="IPR036645">
    <property type="entry name" value="Elafin-like_sf"/>
</dbReference>
<sequence length="70" mass="7911">MSYIYTLMLSPLFFTGKPGICPVDLCFCSGPQEELCKNDYMCKGNKKCCVFCCAKRCMEPKKGNGESEQY</sequence>
<reference evidence="2" key="2">
    <citation type="submission" date="2025-08" db="UniProtKB">
        <authorList>
            <consortium name="Ensembl"/>
        </authorList>
    </citation>
    <scope>IDENTIFICATION</scope>
</reference>
<dbReference type="PRINTS" id="PR00003">
    <property type="entry name" value="4DISULPHCORE"/>
</dbReference>
<dbReference type="Proteomes" id="UP000001646">
    <property type="component" value="Chromosome 4"/>
</dbReference>
<dbReference type="InParanoid" id="A0A803TSW4"/>
<organism evidence="2 3">
    <name type="scientific">Anolis carolinensis</name>
    <name type="common">Green anole</name>
    <name type="synonym">American chameleon</name>
    <dbReference type="NCBI Taxonomy" id="28377"/>
    <lineage>
        <taxon>Eukaryota</taxon>
        <taxon>Metazoa</taxon>
        <taxon>Chordata</taxon>
        <taxon>Craniata</taxon>
        <taxon>Vertebrata</taxon>
        <taxon>Euteleostomi</taxon>
        <taxon>Lepidosauria</taxon>
        <taxon>Squamata</taxon>
        <taxon>Bifurcata</taxon>
        <taxon>Unidentata</taxon>
        <taxon>Episquamata</taxon>
        <taxon>Toxicofera</taxon>
        <taxon>Iguania</taxon>
        <taxon>Dactyloidae</taxon>
        <taxon>Anolis</taxon>
    </lineage>
</organism>
<keyword evidence="3" id="KW-1185">Reference proteome</keyword>
<feature type="domain" description="WAP" evidence="1">
    <location>
        <begin position="14"/>
        <end position="61"/>
    </location>
</feature>
<dbReference type="Ensembl" id="ENSACAT00000057230.1">
    <property type="protein sequence ID" value="ENSACAP00000038304.1"/>
    <property type="gene ID" value="ENSACAG00000045405.1"/>
</dbReference>
<proteinExistence type="predicted"/>
<dbReference type="Gene3D" id="4.10.75.10">
    <property type="entry name" value="Elafin-like"/>
    <property type="match status" value="1"/>
</dbReference>
<evidence type="ECO:0000313" key="2">
    <source>
        <dbReference type="Ensembl" id="ENSACAP00000038304.1"/>
    </source>
</evidence>
<dbReference type="PROSITE" id="PS51390">
    <property type="entry name" value="WAP"/>
    <property type="match status" value="1"/>
</dbReference>
<dbReference type="InterPro" id="IPR008197">
    <property type="entry name" value="WAP_dom"/>
</dbReference>
<reference evidence="2" key="3">
    <citation type="submission" date="2025-09" db="UniProtKB">
        <authorList>
            <consortium name="Ensembl"/>
        </authorList>
    </citation>
    <scope>IDENTIFICATION</scope>
</reference>
<dbReference type="Pfam" id="PF00095">
    <property type="entry name" value="WAP"/>
    <property type="match status" value="1"/>
</dbReference>
<dbReference type="GeneTree" id="ENSGT01040000241867"/>
<dbReference type="GO" id="GO:0030414">
    <property type="term" value="F:peptidase inhibitor activity"/>
    <property type="evidence" value="ECO:0007669"/>
    <property type="project" value="InterPro"/>
</dbReference>
<dbReference type="SMART" id="SM00217">
    <property type="entry name" value="WAP"/>
    <property type="match status" value="1"/>
</dbReference>
<evidence type="ECO:0000313" key="3">
    <source>
        <dbReference type="Proteomes" id="UP000001646"/>
    </source>
</evidence>